<sequence>MLEKPTESLEDIEDCITANVVTEHKSATIIMVLIQPKYLRPTNVTVNSETTTIESSGPRLPLRIIAHIPRILANRLITRRTGCFKGFIVMINIIPIAFNIARLVP</sequence>
<evidence type="ECO:0000313" key="2">
    <source>
        <dbReference type="EMBL" id="GAA6146616.1"/>
    </source>
</evidence>
<comment type="caution">
    <text evidence="2">The sequence shown here is derived from an EMBL/GenBank/DDBJ whole genome shotgun (WGS) entry which is preliminary data.</text>
</comment>
<keyword evidence="3" id="KW-1185">Reference proteome</keyword>
<gene>
    <name evidence="2" type="ORF">NBRC116585_27340</name>
</gene>
<evidence type="ECO:0000313" key="3">
    <source>
        <dbReference type="Proteomes" id="UP001481413"/>
    </source>
</evidence>
<keyword evidence="1" id="KW-0472">Membrane</keyword>
<accession>A0ABQ0A2I1</accession>
<name>A0ABQ0A2I1_9GAMM</name>
<keyword evidence="1" id="KW-1133">Transmembrane helix</keyword>
<evidence type="ECO:0000256" key="1">
    <source>
        <dbReference type="SAM" id="Phobius"/>
    </source>
</evidence>
<reference evidence="2 3" key="1">
    <citation type="submission" date="2024-04" db="EMBL/GenBank/DDBJ databases">
        <title>Draft genome sequence of Thalassolituus maritimus NBRC 116585.</title>
        <authorList>
            <person name="Miyakawa T."/>
            <person name="Kusuya Y."/>
            <person name="Miura T."/>
        </authorList>
    </citation>
    <scope>NUCLEOTIDE SEQUENCE [LARGE SCALE GENOMIC DNA]</scope>
    <source>
        <strain evidence="2 3">5NW40-0001</strain>
    </source>
</reference>
<dbReference type="Proteomes" id="UP001481413">
    <property type="component" value="Unassembled WGS sequence"/>
</dbReference>
<organism evidence="2 3">
    <name type="scientific">Thalassolituus maritimus</name>
    <dbReference type="NCBI Taxonomy" id="484498"/>
    <lineage>
        <taxon>Bacteria</taxon>
        <taxon>Pseudomonadati</taxon>
        <taxon>Pseudomonadota</taxon>
        <taxon>Gammaproteobacteria</taxon>
        <taxon>Oceanospirillales</taxon>
        <taxon>Oceanospirillaceae</taxon>
        <taxon>Thalassolituus</taxon>
    </lineage>
</organism>
<dbReference type="EMBL" id="BAABWH010000009">
    <property type="protein sequence ID" value="GAA6146616.1"/>
    <property type="molecule type" value="Genomic_DNA"/>
</dbReference>
<feature type="transmembrane region" description="Helical" evidence="1">
    <location>
        <begin position="84"/>
        <end position="104"/>
    </location>
</feature>
<proteinExistence type="predicted"/>
<keyword evidence="1" id="KW-0812">Transmembrane</keyword>
<protein>
    <submittedName>
        <fullName evidence="2">Uncharacterized protein</fullName>
    </submittedName>
</protein>